<reference evidence="2" key="2">
    <citation type="journal article" date="2020" name="Nat. Commun.">
        <title>Large-scale genome sequencing of mycorrhizal fungi provides insights into the early evolution of symbiotic traits.</title>
        <authorList>
            <person name="Miyauchi S."/>
            <person name="Kiss E."/>
            <person name="Kuo A."/>
            <person name="Drula E."/>
            <person name="Kohler A."/>
            <person name="Sanchez-Garcia M."/>
            <person name="Morin E."/>
            <person name="Andreopoulos B."/>
            <person name="Barry K.W."/>
            <person name="Bonito G."/>
            <person name="Buee M."/>
            <person name="Carver A."/>
            <person name="Chen C."/>
            <person name="Cichocki N."/>
            <person name="Clum A."/>
            <person name="Culley D."/>
            <person name="Crous P.W."/>
            <person name="Fauchery L."/>
            <person name="Girlanda M."/>
            <person name="Hayes R.D."/>
            <person name="Keri Z."/>
            <person name="LaButti K."/>
            <person name="Lipzen A."/>
            <person name="Lombard V."/>
            <person name="Magnuson J."/>
            <person name="Maillard F."/>
            <person name="Murat C."/>
            <person name="Nolan M."/>
            <person name="Ohm R.A."/>
            <person name="Pangilinan J."/>
            <person name="Pereira M.F."/>
            <person name="Perotto S."/>
            <person name="Peter M."/>
            <person name="Pfister S."/>
            <person name="Riley R."/>
            <person name="Sitrit Y."/>
            <person name="Stielow J.B."/>
            <person name="Szollosi G."/>
            <person name="Zifcakova L."/>
            <person name="Stursova M."/>
            <person name="Spatafora J.W."/>
            <person name="Tedersoo L."/>
            <person name="Vaario L.M."/>
            <person name="Yamada A."/>
            <person name="Yan M."/>
            <person name="Wang P."/>
            <person name="Xu J."/>
            <person name="Bruns T."/>
            <person name="Baldrian P."/>
            <person name="Vilgalys R."/>
            <person name="Dunand C."/>
            <person name="Henrissat B."/>
            <person name="Grigoriev I.V."/>
            <person name="Hibbett D."/>
            <person name="Nagy L.G."/>
            <person name="Martin F.M."/>
        </authorList>
    </citation>
    <scope>NUCLEOTIDE SEQUENCE</scope>
    <source>
        <strain evidence="2">BED1</strain>
    </source>
</reference>
<name>A0AAD4BGK1_BOLED</name>
<dbReference type="Proteomes" id="UP001194468">
    <property type="component" value="Unassembled WGS sequence"/>
</dbReference>
<sequence length="437" mass="47898">MVFGPAGEVALTPLASEPFAQVLSPAHGSVESFVTPTTPLPRSSPFSGSAVSPACKPARVSHPPRSSSACHQALAGPKRFALVRFSLPLSFDHPTAHHKAKWFELNGGSALFSPRCMQKHTKILSKDQDQIDEEQHHQNIQDAYLQVHPSLSLKSISQPPISRARVITELDLPSSEQQTRLEAITSLIAYGEHVAKEHVNTFSILRCVVEAPSLSSLAHFITLPNSPRTPSSTIFLNELPTIEEAVWNLVIDAEGVEPKPLIASSPRGPLTTSGSEEKYDAILAAEFVNFSFDSNDIREWSDDVEMEKQARMDAHFTYVSEALVVPVPRLSAYFTTDSPVDFTTVDKDNFISDLSPVKTENSETNTSSADFSLVTSVHAQEDRSQSSPVMLRGLRRVRNYEDLRRIASFSDLSCYSLDLGPDSVIAEGALRIMPYAG</sequence>
<evidence type="ECO:0000313" key="2">
    <source>
        <dbReference type="EMBL" id="KAF8428854.1"/>
    </source>
</evidence>
<feature type="region of interest" description="Disordered" evidence="1">
    <location>
        <begin position="34"/>
        <end position="71"/>
    </location>
</feature>
<reference evidence="2" key="1">
    <citation type="submission" date="2019-10" db="EMBL/GenBank/DDBJ databases">
        <authorList>
            <consortium name="DOE Joint Genome Institute"/>
            <person name="Kuo A."/>
            <person name="Miyauchi S."/>
            <person name="Kiss E."/>
            <person name="Drula E."/>
            <person name="Kohler A."/>
            <person name="Sanchez-Garcia M."/>
            <person name="Andreopoulos B."/>
            <person name="Barry K.W."/>
            <person name="Bonito G."/>
            <person name="Buee M."/>
            <person name="Carver A."/>
            <person name="Chen C."/>
            <person name="Cichocki N."/>
            <person name="Clum A."/>
            <person name="Culley D."/>
            <person name="Crous P.W."/>
            <person name="Fauchery L."/>
            <person name="Girlanda M."/>
            <person name="Hayes R."/>
            <person name="Keri Z."/>
            <person name="LaButti K."/>
            <person name="Lipzen A."/>
            <person name="Lombard V."/>
            <person name="Magnuson J."/>
            <person name="Maillard F."/>
            <person name="Morin E."/>
            <person name="Murat C."/>
            <person name="Nolan M."/>
            <person name="Ohm R."/>
            <person name="Pangilinan J."/>
            <person name="Pereira M."/>
            <person name="Perotto S."/>
            <person name="Peter M."/>
            <person name="Riley R."/>
            <person name="Sitrit Y."/>
            <person name="Stielow B."/>
            <person name="Szollosi G."/>
            <person name="Zifcakova L."/>
            <person name="Stursova M."/>
            <person name="Spatafora J.W."/>
            <person name="Tedersoo L."/>
            <person name="Vaario L.-M."/>
            <person name="Yamada A."/>
            <person name="Yan M."/>
            <person name="Wang P."/>
            <person name="Xu J."/>
            <person name="Bruns T."/>
            <person name="Baldrian P."/>
            <person name="Vilgalys R."/>
            <person name="Henrissat B."/>
            <person name="Grigoriev I.V."/>
            <person name="Hibbett D."/>
            <person name="Nagy L.G."/>
            <person name="Martin F.M."/>
        </authorList>
    </citation>
    <scope>NUCLEOTIDE SEQUENCE</scope>
    <source>
        <strain evidence="2">BED1</strain>
    </source>
</reference>
<evidence type="ECO:0000313" key="3">
    <source>
        <dbReference type="Proteomes" id="UP001194468"/>
    </source>
</evidence>
<dbReference type="EMBL" id="WHUW01000071">
    <property type="protein sequence ID" value="KAF8428854.1"/>
    <property type="molecule type" value="Genomic_DNA"/>
</dbReference>
<evidence type="ECO:0000256" key="1">
    <source>
        <dbReference type="SAM" id="MobiDB-lite"/>
    </source>
</evidence>
<accession>A0AAD4BGK1</accession>
<gene>
    <name evidence="2" type="ORF">L210DRAFT_3764818</name>
</gene>
<feature type="compositionally biased region" description="Polar residues" evidence="1">
    <location>
        <begin position="34"/>
        <end position="50"/>
    </location>
</feature>
<protein>
    <submittedName>
        <fullName evidence="2">Uncharacterized protein</fullName>
    </submittedName>
</protein>
<comment type="caution">
    <text evidence="2">The sequence shown here is derived from an EMBL/GenBank/DDBJ whole genome shotgun (WGS) entry which is preliminary data.</text>
</comment>
<organism evidence="2 3">
    <name type="scientific">Boletus edulis BED1</name>
    <dbReference type="NCBI Taxonomy" id="1328754"/>
    <lineage>
        <taxon>Eukaryota</taxon>
        <taxon>Fungi</taxon>
        <taxon>Dikarya</taxon>
        <taxon>Basidiomycota</taxon>
        <taxon>Agaricomycotina</taxon>
        <taxon>Agaricomycetes</taxon>
        <taxon>Agaricomycetidae</taxon>
        <taxon>Boletales</taxon>
        <taxon>Boletineae</taxon>
        <taxon>Boletaceae</taxon>
        <taxon>Boletoideae</taxon>
        <taxon>Boletus</taxon>
    </lineage>
</organism>
<proteinExistence type="predicted"/>
<keyword evidence="3" id="KW-1185">Reference proteome</keyword>
<dbReference type="AlphaFoldDB" id="A0AAD4BGK1"/>